<gene>
    <name evidence="18" type="ORF">BCR32DRAFT_205027</name>
</gene>
<proteinExistence type="inferred from homology"/>
<dbReference type="EMBL" id="MCFG01000157">
    <property type="protein sequence ID" value="ORX80025.1"/>
    <property type="molecule type" value="Genomic_DNA"/>
</dbReference>
<dbReference type="Pfam" id="PF04811">
    <property type="entry name" value="Sec23_trunk"/>
    <property type="match status" value="1"/>
</dbReference>
<dbReference type="PANTHER" id="PTHR13803">
    <property type="entry name" value="SEC24-RELATED PROTEIN"/>
    <property type="match status" value="1"/>
</dbReference>
<dbReference type="Pfam" id="PF04810">
    <property type="entry name" value="zf-Sec23_Sec24"/>
    <property type="match status" value="1"/>
</dbReference>
<dbReference type="InterPro" id="IPR036174">
    <property type="entry name" value="Znf_Sec23_Sec24_sf"/>
</dbReference>
<dbReference type="InterPro" id="IPR006896">
    <property type="entry name" value="Sec23/24_trunk_dom"/>
</dbReference>
<keyword evidence="19" id="KW-1185">Reference proteome</keyword>
<keyword evidence="9" id="KW-0653">Protein transport</keyword>
<evidence type="ECO:0000259" key="15">
    <source>
        <dbReference type="Pfam" id="PF04811"/>
    </source>
</evidence>
<keyword evidence="7" id="KW-0256">Endoplasmic reticulum</keyword>
<keyword evidence="10" id="KW-0333">Golgi apparatus</keyword>
<sequence>MGSQPPMTPQPMGSQPPTASQPPMASQQPFGSRSGTPQMSRPPFQMTSGQFSPQLSSRSPSPGFPPPPTDKAMPQSPNIGNASPQTGRHRQKYPDQMGKAYSNGPESLPGMNQGPQQPPQFFVPGNMGQPNMMQRDLQSPGNNFQNPMNNFQNPMNNFQNPINNLSNSFSNMNLNQKNVTSVSLFDAPPNVQTIDNCPEPVIPAQFCMQSSEKKNPPYGYCCSTLNAVPQNNALLQKSKIPFGIVLSPYKNIGPDEPEVPVTSPEVIVRCEICRAYINPFITYVDQGTRWKCNICHVVNDLPAFYSWDSKTRQAVDRNTIPELNSSVVEFVATREYTRGPPQPVVIMFVIDVSFQSIQSGMVATAARTILSSLDNIPNYDNRTKIGFVTYDSTLHFYNLNANLTEPQMLVVSDLDDVFIPAPDDLLVNLSESRAIIEAFLNKLGNMHKTTQNVSSALPAALTAANKILGPIGGKIAVFQSNIPNCGKNSLKKREDPSLYNTPKESTLLQPADHWYKDFALDCSKKQICVDTFIFSGQYTDVATISTLPRFTGGSVYFYPGFDASRAEDATKFSSELNRFLSKKIGLEAVLRIRTSRGLTIKGTYGNFFLMATDLIQLPNVNPDNCYALEVNIDKDLTSEKYVCFQAAVLHTSNNGERRIRVVTNVIPVTNNLTEVFANADPRAIAVLTAKKAVEKTITDKLEDARNLIISTCVDIMGAYKQAFTSSGQASKLLIIDNLSLLPVLIQALLKNIAFRRGNIPSDIRSFALSVLLGSPIENSLAYIYSKLYAIHILDANTGLPIPNTSEVYMPPRINLSMQRMTQDGIYLLDNSQHIIIWLSRGSNPELVNALFQKPYEAIPSGKTTLPTPNNDYATRINNIIEFIRKSRLISYNNLPYVYVVKEEDNNRGWFISHMVEDKLDSELSYPQFLSHLREQVNINY</sequence>
<dbReference type="SUPFAM" id="SSF53300">
    <property type="entry name" value="vWA-like"/>
    <property type="match status" value="1"/>
</dbReference>
<evidence type="ECO:0000313" key="19">
    <source>
        <dbReference type="Proteomes" id="UP000193944"/>
    </source>
</evidence>
<dbReference type="PANTHER" id="PTHR13803:SF39">
    <property type="entry name" value="SECRETORY 24AB, ISOFORM A"/>
    <property type="match status" value="1"/>
</dbReference>
<dbReference type="GO" id="GO:0006886">
    <property type="term" value="P:intracellular protein transport"/>
    <property type="evidence" value="ECO:0007669"/>
    <property type="project" value="InterPro"/>
</dbReference>
<comment type="caution">
    <text evidence="18">The sequence shown here is derived from an EMBL/GenBank/DDBJ whole genome shotgun (WGS) entry which is preliminary data.</text>
</comment>
<evidence type="ECO:0000256" key="12">
    <source>
        <dbReference type="SAM" id="MobiDB-lite"/>
    </source>
</evidence>
<dbReference type="InterPro" id="IPR007123">
    <property type="entry name" value="Gelsolin-like_dom"/>
</dbReference>
<dbReference type="GO" id="GO:0000149">
    <property type="term" value="F:SNARE binding"/>
    <property type="evidence" value="ECO:0007669"/>
    <property type="project" value="TreeGrafter"/>
</dbReference>
<name>A0A1Y1X2Y8_9FUNG</name>
<protein>
    <recommendedName>
        <fullName evidence="20">Beta-sandwich domain of Sec23/24</fullName>
    </recommendedName>
</protein>
<dbReference type="Gene3D" id="1.20.120.730">
    <property type="entry name" value="Sec23/Sec24 helical domain"/>
    <property type="match status" value="1"/>
</dbReference>
<dbReference type="InterPro" id="IPR006900">
    <property type="entry name" value="Sec23/24_helical_dom"/>
</dbReference>
<dbReference type="GO" id="GO:0000139">
    <property type="term" value="C:Golgi membrane"/>
    <property type="evidence" value="ECO:0007669"/>
    <property type="project" value="UniProtKB-SubCell"/>
</dbReference>
<dbReference type="GO" id="GO:0005789">
    <property type="term" value="C:endoplasmic reticulum membrane"/>
    <property type="evidence" value="ECO:0007669"/>
    <property type="project" value="UniProtKB-SubCell"/>
</dbReference>
<dbReference type="GO" id="GO:0008270">
    <property type="term" value="F:zinc ion binding"/>
    <property type="evidence" value="ECO:0007669"/>
    <property type="project" value="InterPro"/>
</dbReference>
<dbReference type="InterPro" id="IPR050550">
    <property type="entry name" value="SEC23_SEC24_subfamily"/>
</dbReference>
<dbReference type="SUPFAM" id="SSF81811">
    <property type="entry name" value="Helical domain of Sec23/24"/>
    <property type="match status" value="1"/>
</dbReference>
<evidence type="ECO:0000256" key="8">
    <source>
        <dbReference type="ARBA" id="ARBA00022892"/>
    </source>
</evidence>
<evidence type="ECO:0008006" key="20">
    <source>
        <dbReference type="Google" id="ProtNLM"/>
    </source>
</evidence>
<dbReference type="Pfam" id="PF04815">
    <property type="entry name" value="Sec23_helical"/>
    <property type="match status" value="1"/>
</dbReference>
<evidence type="ECO:0000256" key="1">
    <source>
        <dbReference type="ARBA" id="ARBA00004394"/>
    </source>
</evidence>
<dbReference type="InterPro" id="IPR012990">
    <property type="entry name" value="Beta-sandwich_Sec23_24"/>
</dbReference>
<dbReference type="AlphaFoldDB" id="A0A1Y1X2Y8"/>
<dbReference type="STRING" id="1754192.A0A1Y1X2Y8"/>
<dbReference type="CDD" id="cd01479">
    <property type="entry name" value="Sec24-like"/>
    <property type="match status" value="1"/>
</dbReference>
<dbReference type="GO" id="GO:0030127">
    <property type="term" value="C:COPII vesicle coat"/>
    <property type="evidence" value="ECO:0007669"/>
    <property type="project" value="InterPro"/>
</dbReference>
<dbReference type="Gene3D" id="2.30.30.380">
    <property type="entry name" value="Zn-finger domain of Sec23/24"/>
    <property type="match status" value="1"/>
</dbReference>
<evidence type="ECO:0000259" key="16">
    <source>
        <dbReference type="Pfam" id="PF04815"/>
    </source>
</evidence>
<feature type="compositionally biased region" description="Polar residues" evidence="12">
    <location>
        <begin position="128"/>
        <end position="141"/>
    </location>
</feature>
<keyword evidence="11" id="KW-0472">Membrane</keyword>
<dbReference type="GO" id="GO:0090110">
    <property type="term" value="P:COPII-coated vesicle cargo loading"/>
    <property type="evidence" value="ECO:0007669"/>
    <property type="project" value="TreeGrafter"/>
</dbReference>
<evidence type="ECO:0000256" key="3">
    <source>
        <dbReference type="ARBA" id="ARBA00004586"/>
    </source>
</evidence>
<feature type="compositionally biased region" description="Polar residues" evidence="12">
    <location>
        <begin position="1"/>
        <end position="55"/>
    </location>
</feature>
<dbReference type="Proteomes" id="UP000193944">
    <property type="component" value="Unassembled WGS sequence"/>
</dbReference>
<feature type="compositionally biased region" description="Low complexity" evidence="12">
    <location>
        <begin position="113"/>
        <end position="125"/>
    </location>
</feature>
<evidence type="ECO:0000256" key="6">
    <source>
        <dbReference type="ARBA" id="ARBA00022490"/>
    </source>
</evidence>
<feature type="region of interest" description="Disordered" evidence="12">
    <location>
        <begin position="1"/>
        <end position="141"/>
    </location>
</feature>
<feature type="domain" description="Sec23/Sec24 helical" evidence="16">
    <location>
        <begin position="680"/>
        <end position="780"/>
    </location>
</feature>
<reference evidence="18 19" key="1">
    <citation type="submission" date="2016-08" db="EMBL/GenBank/DDBJ databases">
        <title>A Parts List for Fungal Cellulosomes Revealed by Comparative Genomics.</title>
        <authorList>
            <consortium name="DOE Joint Genome Institute"/>
            <person name="Haitjema C.H."/>
            <person name="Gilmore S.P."/>
            <person name="Henske J.K."/>
            <person name="Solomon K.V."/>
            <person name="De Groot R."/>
            <person name="Kuo A."/>
            <person name="Mondo S.J."/>
            <person name="Salamov A.A."/>
            <person name="Labutti K."/>
            <person name="Zhao Z."/>
            <person name="Chiniquy J."/>
            <person name="Barry K."/>
            <person name="Brewer H.M."/>
            <person name="Purvine S.O."/>
            <person name="Wright A.T."/>
            <person name="Boxma B."/>
            <person name="Van Alen T."/>
            <person name="Hackstein J.H."/>
            <person name="Baker S.E."/>
            <person name="Grigoriev I.V."/>
            <person name="O'Malley M.A."/>
        </authorList>
    </citation>
    <scope>NUCLEOTIDE SEQUENCE [LARGE SCALE GENOMIC DNA]</scope>
    <source>
        <strain evidence="18 19">S4</strain>
    </source>
</reference>
<evidence type="ECO:0000256" key="7">
    <source>
        <dbReference type="ARBA" id="ARBA00022824"/>
    </source>
</evidence>
<dbReference type="InterPro" id="IPR041742">
    <property type="entry name" value="Sec24-like_trunk_dom"/>
</dbReference>
<feature type="compositionally biased region" description="Polar residues" evidence="12">
    <location>
        <begin position="75"/>
        <end position="86"/>
    </location>
</feature>
<dbReference type="Gene3D" id="2.60.40.1670">
    <property type="entry name" value="beta-sandwich domain of Sec23/24"/>
    <property type="match status" value="1"/>
</dbReference>
<feature type="domain" description="Sec23/Sec24 beta-sandwich" evidence="17">
    <location>
        <begin position="585"/>
        <end position="669"/>
    </location>
</feature>
<dbReference type="Pfam" id="PF08033">
    <property type="entry name" value="Sec23_BS"/>
    <property type="match status" value="1"/>
</dbReference>
<dbReference type="SUPFAM" id="SSF82754">
    <property type="entry name" value="C-terminal, gelsolin-like domain of Sec23/24"/>
    <property type="match status" value="1"/>
</dbReference>
<feature type="domain" description="Sec23/Sec24 trunk" evidence="15">
    <location>
        <begin position="341"/>
        <end position="579"/>
    </location>
</feature>
<evidence type="ECO:0000256" key="2">
    <source>
        <dbReference type="ARBA" id="ARBA00004496"/>
    </source>
</evidence>
<comment type="similarity">
    <text evidence="4">Belongs to the SEC23/SEC24 family. SEC24 subfamily.</text>
</comment>
<dbReference type="SUPFAM" id="SSF82919">
    <property type="entry name" value="Zn-finger domain of Sec23/24"/>
    <property type="match status" value="1"/>
</dbReference>
<dbReference type="OrthoDB" id="49016at2759"/>
<evidence type="ECO:0000256" key="9">
    <source>
        <dbReference type="ARBA" id="ARBA00022927"/>
    </source>
</evidence>
<reference evidence="18 19" key="2">
    <citation type="submission" date="2016-08" db="EMBL/GenBank/DDBJ databases">
        <title>Pervasive Adenine N6-methylation of Active Genes in Fungi.</title>
        <authorList>
            <consortium name="DOE Joint Genome Institute"/>
            <person name="Mondo S.J."/>
            <person name="Dannebaum R.O."/>
            <person name="Kuo R.C."/>
            <person name="Labutti K."/>
            <person name="Haridas S."/>
            <person name="Kuo A."/>
            <person name="Salamov A."/>
            <person name="Ahrendt S.R."/>
            <person name="Lipzen A."/>
            <person name="Sullivan W."/>
            <person name="Andreopoulos W.B."/>
            <person name="Clum A."/>
            <person name="Lindquist E."/>
            <person name="Daum C."/>
            <person name="Ramamoorthy G.K."/>
            <person name="Gryganskyi A."/>
            <person name="Culley D."/>
            <person name="Magnuson J.K."/>
            <person name="James T.Y."/>
            <person name="O'Malley M.A."/>
            <person name="Stajich J.E."/>
            <person name="Spatafora J.W."/>
            <person name="Visel A."/>
            <person name="Grigoriev I.V."/>
        </authorList>
    </citation>
    <scope>NUCLEOTIDE SEQUENCE [LARGE SCALE GENOMIC DNA]</scope>
    <source>
        <strain evidence="18 19">S4</strain>
    </source>
</reference>
<feature type="domain" description="Zinc finger Sec23/Sec24-type" evidence="14">
    <location>
        <begin position="267"/>
        <end position="305"/>
    </location>
</feature>
<evidence type="ECO:0000256" key="4">
    <source>
        <dbReference type="ARBA" id="ARBA00008334"/>
    </source>
</evidence>
<dbReference type="Pfam" id="PF00626">
    <property type="entry name" value="Gelsolin"/>
    <property type="match status" value="1"/>
</dbReference>
<evidence type="ECO:0000259" key="14">
    <source>
        <dbReference type="Pfam" id="PF04810"/>
    </source>
</evidence>
<evidence type="ECO:0000256" key="10">
    <source>
        <dbReference type="ARBA" id="ARBA00023034"/>
    </source>
</evidence>
<dbReference type="InterPro" id="IPR006895">
    <property type="entry name" value="Znf_Sec23_Sec24"/>
</dbReference>
<dbReference type="Gene3D" id="3.40.20.10">
    <property type="entry name" value="Severin"/>
    <property type="match status" value="1"/>
</dbReference>
<dbReference type="SUPFAM" id="SSF81995">
    <property type="entry name" value="beta-sandwich domain of Sec23/24"/>
    <property type="match status" value="1"/>
</dbReference>
<evidence type="ECO:0000259" key="17">
    <source>
        <dbReference type="Pfam" id="PF08033"/>
    </source>
</evidence>
<evidence type="ECO:0000313" key="18">
    <source>
        <dbReference type="EMBL" id="ORX80025.1"/>
    </source>
</evidence>
<keyword evidence="5" id="KW-0813">Transport</keyword>
<evidence type="ECO:0000259" key="13">
    <source>
        <dbReference type="Pfam" id="PF00626"/>
    </source>
</evidence>
<dbReference type="InterPro" id="IPR029006">
    <property type="entry name" value="ADF-H/Gelsolin-like_dom_sf"/>
</dbReference>
<accession>A0A1Y1X2Y8</accession>
<dbReference type="InterPro" id="IPR036175">
    <property type="entry name" value="Sec23/24_helical_dom_sf"/>
</dbReference>
<organism evidence="18 19">
    <name type="scientific">Anaeromyces robustus</name>
    <dbReference type="NCBI Taxonomy" id="1754192"/>
    <lineage>
        <taxon>Eukaryota</taxon>
        <taxon>Fungi</taxon>
        <taxon>Fungi incertae sedis</taxon>
        <taxon>Chytridiomycota</taxon>
        <taxon>Chytridiomycota incertae sedis</taxon>
        <taxon>Neocallimastigomycetes</taxon>
        <taxon>Neocallimastigales</taxon>
        <taxon>Neocallimastigaceae</taxon>
        <taxon>Anaeromyces</taxon>
    </lineage>
</organism>
<dbReference type="InterPro" id="IPR036180">
    <property type="entry name" value="Gelsolin-like_dom_sf"/>
</dbReference>
<dbReference type="InterPro" id="IPR036465">
    <property type="entry name" value="vWFA_dom_sf"/>
</dbReference>
<dbReference type="Gene3D" id="3.40.50.410">
    <property type="entry name" value="von Willebrand factor, type A domain"/>
    <property type="match status" value="1"/>
</dbReference>
<feature type="domain" description="Gelsolin-like" evidence="13">
    <location>
        <begin position="808"/>
        <end position="845"/>
    </location>
</feature>
<comment type="subcellular location">
    <subcellularLocation>
        <location evidence="2">Cytoplasm</location>
    </subcellularLocation>
    <subcellularLocation>
        <location evidence="3">Endoplasmic reticulum membrane</location>
    </subcellularLocation>
    <subcellularLocation>
        <location evidence="1">Golgi apparatus membrane</location>
    </subcellularLocation>
</comment>
<keyword evidence="8" id="KW-0931">ER-Golgi transport</keyword>
<keyword evidence="6" id="KW-0963">Cytoplasm</keyword>
<evidence type="ECO:0000256" key="11">
    <source>
        <dbReference type="ARBA" id="ARBA00023136"/>
    </source>
</evidence>
<evidence type="ECO:0000256" key="5">
    <source>
        <dbReference type="ARBA" id="ARBA00022448"/>
    </source>
</evidence>
<dbReference type="GO" id="GO:0070971">
    <property type="term" value="C:endoplasmic reticulum exit site"/>
    <property type="evidence" value="ECO:0007669"/>
    <property type="project" value="TreeGrafter"/>
</dbReference>